<dbReference type="PANTHER" id="PTHR46093:SF18">
    <property type="entry name" value="FIBRONECTIN TYPE-III DOMAIN-CONTAINING PROTEIN"/>
    <property type="match status" value="1"/>
</dbReference>
<evidence type="ECO:0000256" key="6">
    <source>
        <dbReference type="PROSITE-ProRule" id="PRU00134"/>
    </source>
</evidence>
<evidence type="ECO:0000256" key="3">
    <source>
        <dbReference type="ARBA" id="ARBA00022737"/>
    </source>
</evidence>
<keyword evidence="4 6" id="KW-0863">Zinc-finger</keyword>
<keyword evidence="2" id="KW-0479">Metal-binding</keyword>
<dbReference type="InterPro" id="IPR012912">
    <property type="entry name" value="Plasmid_pRiA4b_Orf3-like"/>
</dbReference>
<dbReference type="SUPFAM" id="SSF144232">
    <property type="entry name" value="HIT/MYND zinc finger-like"/>
    <property type="match status" value="1"/>
</dbReference>
<reference evidence="9" key="1">
    <citation type="submission" date="2014-11" db="EMBL/GenBank/DDBJ databases">
        <authorList>
            <person name="Otto D Thomas"/>
            <person name="Naeem Raeece"/>
        </authorList>
    </citation>
    <scope>NUCLEOTIDE SEQUENCE</scope>
</reference>
<dbReference type="Gene3D" id="3.10.290.30">
    <property type="entry name" value="MM3350-like"/>
    <property type="match status" value="1"/>
</dbReference>
<evidence type="ECO:0000256" key="5">
    <source>
        <dbReference type="ARBA" id="ARBA00022833"/>
    </source>
</evidence>
<dbReference type="EMBL" id="CDMZ01000284">
    <property type="protein sequence ID" value="CEM10928.1"/>
    <property type="molecule type" value="Genomic_DNA"/>
</dbReference>
<keyword evidence="1" id="KW-0880">Kelch repeat</keyword>
<keyword evidence="5" id="KW-0862">Zinc</keyword>
<evidence type="ECO:0000313" key="9">
    <source>
        <dbReference type="EMBL" id="CEM10928.1"/>
    </source>
</evidence>
<sequence>MPKNSRPPSDSDETSMMTQLIIARLEQQRKKANEVFQKGMCCAVRLLETETGNLPADVPYSLDEAQEDIASAKLGLNILINASKERGKVGEYESLCEKLLWRSAQLSIPAHRAELCKTALNRAPIGENEHMNRLREKVNALLAEATRPCKWRLLNDDSANPPRFFHTATRVANVVLPLPGPAEETASDSAAETGRLISEAVVVIGGREAPSQCKLWEGQKSTNRAKQSEEAMLLSVFVPEDGCFRQPKIVGGEGGPVPCLRSAHSAVYLEAPALLVLCGGLQDASTPMSSKAWARQKPKALADVWVLEMDRVEWRWTEVTQFLKPSERPGPLYECCAVAAGRGTQMWVFGGVTTGHQDARREGFEVLTVTRKEVASKKGGSASKKKKKEKGESAGSERPPVDSRFQFAWKSGVGTLGRPGAFRRLNDLALGAAWTQTDKETGAETIFLFGGQGRRKDNRALVQLDTLVSFSVSSATWQRHTVSSFVPLPRAELSAAPLPDGGAILYGGYTEQHPGVSMLGGSEYFDGALRLRPPAGEGGEWRWEELKPSSGSGPGPRASAVCVFLNTGGLLLFGGYWGSGSGQGGGGRVFGDVWCLEEYETVPAGGAVGEAQRGACGGNLERSEQTDEGCLPGGRPAGQEAVSAQSDLRAASDNKEEGGKGKGKKEGGGLVKHNSADESLFTSGLPVERASEEEIRLSPYVNTHPNDSTARMLPAFMFRDPKAFVPKKCEDGIAETWGIDLFSDVMSPEAMMDRQMETQSVYGFHAREERGAETIFLFGGQGRRKDNRALVQLDTLVSFSVSSATWQRHTVSSFVPLPRAELSAAPLPDGGAILYGGYTEQHPGVSMLGGSEYFDGALRLRPPAGEGGEWRWEELKPSSGSGPGPRASAVCVFLNTGGLLLFGGYWGSGSGQGGGGRVFGDVWCLEEYETVPAGGAVGEAQRGACGGNLERSEQTDEGCLPGGRPAGQEAVSAQSDLRAASDNKEEGGKGKGKKEGGGLVKHNSADESLFTSGLPVERASEEEIRLSPYVNTHPNDSTARMLPAFMFRDPKAFVPKKCEDGIAETWGIDLFSDVMSPEAMMDRQMETQSVYGFHAREERGTPEVQFVKRLGALKTERLKERRQARGEGRGRAVDIQLRIELTHPGPERTRETRPLWREVRVSSAMSLRAFQDRVLNPAIGWCRNYHFYPFTDATDGSLFGPVDSMAVDSMHLMWMGYWHLDDREFYLSDFFVQKGDRMVYEYDLGDHWTHLISLERVFSAEESDGAVRVLGGEISCPPEDSNGLGEKGPAAFYAALQEGKFEKDDRDTLKAVCEAASALNYKDPFGKKGEGGGEGSDAFSVPFRRDFKFDLGAAVARVEAAIRGRSSDPRGAKHMTFPFAKGMTHLPIFRTSGGQKLTQVRICREHKRENCKCGGPVFTAAEKAKRDRAKNGEAVCCACGKPDNLQLCCRVHYCSKECQRADWPKHKKTCTKAKKGGG</sequence>
<feature type="region of interest" description="Disordered" evidence="7">
    <location>
        <begin position="375"/>
        <end position="401"/>
    </location>
</feature>
<dbReference type="SUPFAM" id="SSF159941">
    <property type="entry name" value="MM3350-like"/>
    <property type="match status" value="1"/>
</dbReference>
<feature type="domain" description="MYND-type" evidence="8">
    <location>
        <begin position="1436"/>
        <end position="1470"/>
    </location>
</feature>
<evidence type="ECO:0000256" key="7">
    <source>
        <dbReference type="SAM" id="MobiDB-lite"/>
    </source>
</evidence>
<dbReference type="GO" id="GO:0008270">
    <property type="term" value="F:zinc ion binding"/>
    <property type="evidence" value="ECO:0007669"/>
    <property type="project" value="UniProtKB-KW"/>
</dbReference>
<protein>
    <recommendedName>
        <fullName evidence="8">MYND-type domain-containing protein</fullName>
    </recommendedName>
</protein>
<dbReference type="InterPro" id="IPR015915">
    <property type="entry name" value="Kelch-typ_b-propeller"/>
</dbReference>
<dbReference type="VEuPathDB" id="CryptoDB:Cvel_16370"/>
<dbReference type="SUPFAM" id="SSF50965">
    <property type="entry name" value="Galactose oxidase, central domain"/>
    <property type="match status" value="3"/>
</dbReference>
<dbReference type="Gene3D" id="6.10.140.2220">
    <property type="match status" value="1"/>
</dbReference>
<dbReference type="InterPro" id="IPR011043">
    <property type="entry name" value="Gal_Oxase/kelch_b-propeller"/>
</dbReference>
<name>A0A0G4FCP3_9ALVE</name>
<accession>A0A0G4FCP3</accession>
<feature type="region of interest" description="Disordered" evidence="7">
    <location>
        <begin position="946"/>
        <end position="1003"/>
    </location>
</feature>
<dbReference type="Pfam" id="PF01753">
    <property type="entry name" value="zf-MYND"/>
    <property type="match status" value="1"/>
</dbReference>
<feature type="region of interest" description="Disordered" evidence="7">
    <location>
        <begin position="617"/>
        <end position="674"/>
    </location>
</feature>
<dbReference type="InterPro" id="IPR002893">
    <property type="entry name" value="Znf_MYND"/>
</dbReference>
<organism evidence="9">
    <name type="scientific">Chromera velia CCMP2878</name>
    <dbReference type="NCBI Taxonomy" id="1169474"/>
    <lineage>
        <taxon>Eukaryota</taxon>
        <taxon>Sar</taxon>
        <taxon>Alveolata</taxon>
        <taxon>Colpodellida</taxon>
        <taxon>Chromeraceae</taxon>
        <taxon>Chromera</taxon>
    </lineage>
</organism>
<feature type="compositionally biased region" description="Basic and acidic residues" evidence="7">
    <location>
        <begin position="650"/>
        <end position="667"/>
    </location>
</feature>
<keyword evidence="3" id="KW-0677">Repeat</keyword>
<evidence type="ECO:0000256" key="1">
    <source>
        <dbReference type="ARBA" id="ARBA00022441"/>
    </source>
</evidence>
<gene>
    <name evidence="9" type="ORF">Cvel_16370</name>
</gene>
<dbReference type="Pfam" id="PF07929">
    <property type="entry name" value="PRiA4_ORF3"/>
    <property type="match status" value="1"/>
</dbReference>
<evidence type="ECO:0000259" key="8">
    <source>
        <dbReference type="PROSITE" id="PS50865"/>
    </source>
</evidence>
<evidence type="ECO:0000256" key="2">
    <source>
        <dbReference type="ARBA" id="ARBA00022723"/>
    </source>
</evidence>
<dbReference type="PANTHER" id="PTHR46093">
    <property type="entry name" value="ACYL-COA-BINDING DOMAIN-CONTAINING PROTEIN 5"/>
    <property type="match status" value="1"/>
</dbReference>
<evidence type="ECO:0000256" key="4">
    <source>
        <dbReference type="ARBA" id="ARBA00022771"/>
    </source>
</evidence>
<dbReference type="InterPro" id="IPR024047">
    <property type="entry name" value="MM3350-like_sf"/>
</dbReference>
<dbReference type="PROSITE" id="PS50865">
    <property type="entry name" value="ZF_MYND_2"/>
    <property type="match status" value="1"/>
</dbReference>
<feature type="compositionally biased region" description="Basic and acidic residues" evidence="7">
    <location>
        <begin position="979"/>
        <end position="996"/>
    </location>
</feature>
<dbReference type="Gene3D" id="2.120.10.80">
    <property type="entry name" value="Kelch-type beta propeller"/>
    <property type="match status" value="5"/>
</dbReference>
<proteinExistence type="predicted"/>